<dbReference type="SUPFAM" id="SSF74650">
    <property type="entry name" value="Galactose mutarotase-like"/>
    <property type="match status" value="2"/>
</dbReference>
<dbReference type="FunFam" id="3.20.110.10:FF:000002">
    <property type="entry name" value="alpha-mannosidase 2C1 isoform X1"/>
    <property type="match status" value="1"/>
</dbReference>
<proteinExistence type="inferred from homology"/>
<dbReference type="EC" id="3.2.1.24" evidence="3"/>
<dbReference type="Proteomes" id="UP000001542">
    <property type="component" value="Unassembled WGS sequence"/>
</dbReference>
<accession>A2EY99</accession>
<organism evidence="9 10">
    <name type="scientific">Trichomonas vaginalis (strain ATCC PRA-98 / G3)</name>
    <dbReference type="NCBI Taxonomy" id="412133"/>
    <lineage>
        <taxon>Eukaryota</taxon>
        <taxon>Metamonada</taxon>
        <taxon>Parabasalia</taxon>
        <taxon>Trichomonadida</taxon>
        <taxon>Trichomonadidae</taxon>
        <taxon>Trichomonas</taxon>
    </lineage>
</organism>
<evidence type="ECO:0000256" key="2">
    <source>
        <dbReference type="ARBA" id="ARBA00009792"/>
    </source>
</evidence>
<reference evidence="9" key="1">
    <citation type="submission" date="2006-10" db="EMBL/GenBank/DDBJ databases">
        <authorList>
            <person name="Amadeo P."/>
            <person name="Zhao Q."/>
            <person name="Wortman J."/>
            <person name="Fraser-Liggett C."/>
            <person name="Carlton J."/>
        </authorList>
    </citation>
    <scope>NUCLEOTIDE SEQUENCE</scope>
    <source>
        <strain evidence="9">G3</strain>
    </source>
</reference>
<dbReference type="VEuPathDB" id="TrichDB:TVAGG3_0868310"/>
<dbReference type="GO" id="GO:0006013">
    <property type="term" value="P:mannose metabolic process"/>
    <property type="evidence" value="ECO:0007669"/>
    <property type="project" value="InterPro"/>
</dbReference>
<dbReference type="Pfam" id="PF07748">
    <property type="entry name" value="Glyco_hydro_38C"/>
    <property type="match status" value="2"/>
</dbReference>
<dbReference type="VEuPathDB" id="TrichDB:TVAG_030610"/>
<dbReference type="GO" id="GO:0009313">
    <property type="term" value="P:oligosaccharide catabolic process"/>
    <property type="evidence" value="ECO:0000318"/>
    <property type="project" value="GO_Central"/>
</dbReference>
<keyword evidence="4" id="KW-0479">Metal-binding</keyword>
<dbReference type="SMART" id="SM00872">
    <property type="entry name" value="Alpha-mann_mid"/>
    <property type="match status" value="1"/>
</dbReference>
<dbReference type="InterPro" id="IPR011682">
    <property type="entry name" value="Glyco_hydro_38_C"/>
</dbReference>
<evidence type="ECO:0000256" key="4">
    <source>
        <dbReference type="ARBA" id="ARBA00022723"/>
    </source>
</evidence>
<evidence type="ECO:0000256" key="3">
    <source>
        <dbReference type="ARBA" id="ARBA00012752"/>
    </source>
</evidence>
<dbReference type="eggNOG" id="KOG4342">
    <property type="taxonomic scope" value="Eukaryota"/>
</dbReference>
<dbReference type="InterPro" id="IPR015341">
    <property type="entry name" value="Glyco_hydro_38_cen"/>
</dbReference>
<dbReference type="InterPro" id="IPR027291">
    <property type="entry name" value="Glyco_hydro_38_N_sf"/>
</dbReference>
<dbReference type="InterPro" id="IPR041147">
    <property type="entry name" value="GH38_C"/>
</dbReference>
<dbReference type="SUPFAM" id="SSF88688">
    <property type="entry name" value="Families 57/38 glycoside transferase middle domain"/>
    <property type="match status" value="1"/>
</dbReference>
<evidence type="ECO:0000259" key="8">
    <source>
        <dbReference type="SMART" id="SM00872"/>
    </source>
</evidence>
<dbReference type="OrthoDB" id="10261055at2759"/>
<dbReference type="InterPro" id="IPR028995">
    <property type="entry name" value="Glyco_hydro_57/38_cen_sf"/>
</dbReference>
<dbReference type="InParanoid" id="A2EY99"/>
<dbReference type="Pfam" id="PF01074">
    <property type="entry name" value="Glyco_hydro_38N"/>
    <property type="match status" value="1"/>
</dbReference>
<dbReference type="Pfam" id="PF09261">
    <property type="entry name" value="Alpha-mann_mid"/>
    <property type="match status" value="1"/>
</dbReference>
<dbReference type="Gene3D" id="1.20.1270.50">
    <property type="entry name" value="Glycoside hydrolase family 38, central domain"/>
    <property type="match status" value="1"/>
</dbReference>
<evidence type="ECO:0000256" key="1">
    <source>
        <dbReference type="ARBA" id="ARBA00000365"/>
    </source>
</evidence>
<dbReference type="FunFam" id="1.20.1270.50:FF:000007">
    <property type="entry name" value="Cytosolic alpha-mannosidase"/>
    <property type="match status" value="1"/>
</dbReference>
<evidence type="ECO:0000256" key="5">
    <source>
        <dbReference type="ARBA" id="ARBA00022801"/>
    </source>
</evidence>
<keyword evidence="5 9" id="KW-0378">Hydrolase</keyword>
<evidence type="ECO:0000313" key="10">
    <source>
        <dbReference type="Proteomes" id="UP000001542"/>
    </source>
</evidence>
<dbReference type="InterPro" id="IPR011330">
    <property type="entry name" value="Glyco_hydro/deAcase_b/a-brl"/>
</dbReference>
<dbReference type="AlphaFoldDB" id="A2EY99"/>
<evidence type="ECO:0000256" key="6">
    <source>
        <dbReference type="ARBA" id="ARBA00023295"/>
    </source>
</evidence>
<dbReference type="PANTHER" id="PTHR46017">
    <property type="entry name" value="ALPHA-MANNOSIDASE 2C1"/>
    <property type="match status" value="1"/>
</dbReference>
<keyword evidence="6" id="KW-0326">Glycosidase</keyword>
<dbReference type="Gene3D" id="3.20.110.10">
    <property type="entry name" value="Glycoside hydrolase 38, N terminal domain"/>
    <property type="match status" value="1"/>
</dbReference>
<dbReference type="FunCoup" id="A2EY99">
    <property type="interactions" value="74"/>
</dbReference>
<feature type="domain" description="Glycoside hydrolase family 38 central" evidence="8">
    <location>
        <begin position="551"/>
        <end position="632"/>
    </location>
</feature>
<dbReference type="GO" id="GO:0046872">
    <property type="term" value="F:metal ion binding"/>
    <property type="evidence" value="ECO:0007669"/>
    <property type="project" value="UniProtKB-KW"/>
</dbReference>
<dbReference type="EMBL" id="DS113538">
    <property type="protein sequence ID" value="EAY02387.1"/>
    <property type="molecule type" value="Genomic_DNA"/>
</dbReference>
<dbReference type="GO" id="GO:0030246">
    <property type="term" value="F:carbohydrate binding"/>
    <property type="evidence" value="ECO:0007669"/>
    <property type="project" value="InterPro"/>
</dbReference>
<feature type="region of interest" description="Disordered" evidence="7">
    <location>
        <begin position="906"/>
        <end position="963"/>
    </location>
</feature>
<dbReference type="SMR" id="A2EY99"/>
<dbReference type="STRING" id="5722.A2EY99"/>
<comment type="similarity">
    <text evidence="2">Belongs to the glycosyl hydrolase 38 family.</text>
</comment>
<comment type="catalytic activity">
    <reaction evidence="1">
        <text>Hydrolysis of terminal, non-reducing alpha-D-mannose residues in alpha-D-mannosides.</text>
        <dbReference type="EC" id="3.2.1.24"/>
    </reaction>
</comment>
<dbReference type="Gene3D" id="2.70.98.30">
    <property type="entry name" value="Golgi alpha-mannosidase II, domain 4"/>
    <property type="match status" value="1"/>
</dbReference>
<dbReference type="CDD" id="cd10789">
    <property type="entry name" value="GH38N_AMII_ER_cytosolic"/>
    <property type="match status" value="1"/>
</dbReference>
<dbReference type="SUPFAM" id="SSF88713">
    <property type="entry name" value="Glycoside hydrolase/deacetylase"/>
    <property type="match status" value="1"/>
</dbReference>
<sequence length="1233" mass="143996">MLNSLFLLSIKKVYDKKFQLKKVSKYIHLIAAAKDVNFIFAEDSYFTPNATADFIPPSQLNYTWIPMKASEDFKFNETKKNWFAFKGNVKIPKEYSPHRDILRLTFDVAAHYNVRRWDDEFPAGPEGQIWLNGKHVGAIDEFHNSHIITEGGLVEIRLYTGRCSSSHVLNKFGITISNRWAEKLYYYLKVTEKLLKDIPENNTQRDQIIDILNEVLPMIDIREITWPIVLPIVRYHDRDLSNFFGSLPNALDKLMKLLKTLPQHTEDDPFINVIGYSHLDSVWEWPFNISHYKFRNTVSSMIHLFENPPTDEIPKWRFLATSPLHYKWLEKDDPILFEKLMEYAKKDRIEVDGLTFVEMDTNLPSGEALVRQVLYGVKYFEGKLGFKQSTLFLPDCFGFSPSIPQILKNAGIENFVTSKISWNEYNSFPHHTFIWKGIDGSQIYSHFITTPSSWSYQAFTYTGLCNMREIVGTYSCYNEKFINGVALHTAGNGDGGGGLTEEMLYNMEVLNKLPKIEGVPHLKFNKLSEIFEKIKKYQEKLPLWDGELYLEYHRGTATTQELVKKQNKMLEQTLHNVEWLLSIYKSLFWQNNVTFYKEAIEELWEETMMLQFHDSLPGTCINEANNDIVMKGQNTLRKLNKLQKNLTEKLTEKMKVSTEENTKILFNTLPFVRKLNGITVPSGGWTFTTTEFPYIDYKVDMYEILESSSEYKKNEFNFSFIEPKNDIKVSSTDNETFSVLTDELNVTFSKINGSILQIRSLKTKRPFLRGPSNMFEFYEDRSIHWPAWDIQLFHKEMPLKAPKFLNYSIENNSIQLSYIICDEPECNIENENCHGYKNTRYLKRKSKTEAKNETKIEKVSEINGTDSKNVTELNESITENNTENKVNDEKINKNITEIIEDNEDKNNKEIKEKSDENNKEIKEKSDENNKEIKEKSDKDDKDNDKKNETEHSGESCEDKPDEENDSFKVTIINQTIYFREKGVIDFVTFVDWHEHDKLLKILYQTNIRSKSAKYGTQFGHHERPTHGNLPQDMAMFEVNGKWADYSDSTGGIYITSDSKYGNDIHEGDLRMSLLKAPLQTDMWADYGRREFTYRMMFHDKEENIEFQRQNLDLVTDFVIANYEQPNTTLSLDDLPMEAQFVNITGNVILDTLKLSEDEKGIVVRVFEANGGWTECSLSFPLLNRKNWKIVPCNLLEKEVKYEFNVDESKSYLSFSFEIETFKILSFKLERVEE</sequence>
<dbReference type="GO" id="GO:0004559">
    <property type="term" value="F:alpha-mannosidase activity"/>
    <property type="evidence" value="ECO:0000318"/>
    <property type="project" value="GO_Central"/>
</dbReference>
<dbReference type="InterPro" id="IPR037094">
    <property type="entry name" value="Glyco_hydro_38_cen_sf"/>
</dbReference>
<dbReference type="InterPro" id="IPR011013">
    <property type="entry name" value="Gal_mutarotase_sf_dom"/>
</dbReference>
<dbReference type="KEGG" id="tva:4760225"/>
<keyword evidence="10" id="KW-1185">Reference proteome</keyword>
<protein>
    <recommendedName>
        <fullName evidence="3">alpha-mannosidase</fullName>
        <ecNumber evidence="3">3.2.1.24</ecNumber>
    </recommendedName>
</protein>
<gene>
    <name evidence="9" type="ORF">TVAG_030610</name>
</gene>
<dbReference type="RefSeq" id="XP_001330648.1">
    <property type="nucleotide sequence ID" value="XM_001330612.1"/>
</dbReference>
<dbReference type="PANTHER" id="PTHR46017:SF1">
    <property type="entry name" value="ALPHA-MANNOSIDASE 2C1"/>
    <property type="match status" value="1"/>
</dbReference>
<reference evidence="9" key="2">
    <citation type="journal article" date="2007" name="Science">
        <title>Draft genome sequence of the sexually transmitted pathogen Trichomonas vaginalis.</title>
        <authorList>
            <person name="Carlton J.M."/>
            <person name="Hirt R.P."/>
            <person name="Silva J.C."/>
            <person name="Delcher A.L."/>
            <person name="Schatz M."/>
            <person name="Zhao Q."/>
            <person name="Wortman J.R."/>
            <person name="Bidwell S.L."/>
            <person name="Alsmark U.C.M."/>
            <person name="Besteiro S."/>
            <person name="Sicheritz-Ponten T."/>
            <person name="Noel C.J."/>
            <person name="Dacks J.B."/>
            <person name="Foster P.G."/>
            <person name="Simillion C."/>
            <person name="Van de Peer Y."/>
            <person name="Miranda-Saavedra D."/>
            <person name="Barton G.J."/>
            <person name="Westrop G.D."/>
            <person name="Mueller S."/>
            <person name="Dessi D."/>
            <person name="Fiori P.L."/>
            <person name="Ren Q."/>
            <person name="Paulsen I."/>
            <person name="Zhang H."/>
            <person name="Bastida-Corcuera F.D."/>
            <person name="Simoes-Barbosa A."/>
            <person name="Brown M.T."/>
            <person name="Hayes R.D."/>
            <person name="Mukherjee M."/>
            <person name="Okumura C.Y."/>
            <person name="Schneider R."/>
            <person name="Smith A.J."/>
            <person name="Vanacova S."/>
            <person name="Villalvazo M."/>
            <person name="Haas B.J."/>
            <person name="Pertea M."/>
            <person name="Feldblyum T.V."/>
            <person name="Utterback T.R."/>
            <person name="Shu C.L."/>
            <person name="Osoegawa K."/>
            <person name="de Jong P.J."/>
            <person name="Hrdy I."/>
            <person name="Horvathova L."/>
            <person name="Zubacova Z."/>
            <person name="Dolezal P."/>
            <person name="Malik S.B."/>
            <person name="Logsdon J.M. Jr."/>
            <person name="Henze K."/>
            <person name="Gupta A."/>
            <person name="Wang C.C."/>
            <person name="Dunne R.L."/>
            <person name="Upcroft J.A."/>
            <person name="Upcroft P."/>
            <person name="White O."/>
            <person name="Salzberg S.L."/>
            <person name="Tang P."/>
            <person name="Chiu C.-H."/>
            <person name="Lee Y.-S."/>
            <person name="Embley T.M."/>
            <person name="Coombs G.H."/>
            <person name="Mottram J.C."/>
            <person name="Tachezy J."/>
            <person name="Fraser-Liggett C.M."/>
            <person name="Johnson P.J."/>
        </authorList>
    </citation>
    <scope>NUCLEOTIDE SEQUENCE [LARGE SCALE GENOMIC DNA]</scope>
    <source>
        <strain evidence="9">G3</strain>
    </source>
</reference>
<evidence type="ECO:0000256" key="7">
    <source>
        <dbReference type="SAM" id="MobiDB-lite"/>
    </source>
</evidence>
<name>A2EY99_TRIV3</name>
<dbReference type="Pfam" id="PF17677">
    <property type="entry name" value="Glyco_hydro38C2"/>
    <property type="match status" value="1"/>
</dbReference>
<evidence type="ECO:0000313" key="9">
    <source>
        <dbReference type="EMBL" id="EAY02387.1"/>
    </source>
</evidence>
<dbReference type="InterPro" id="IPR000602">
    <property type="entry name" value="Glyco_hydro_38_N"/>
</dbReference>
<feature type="compositionally biased region" description="Basic and acidic residues" evidence="7">
    <location>
        <begin position="906"/>
        <end position="958"/>
    </location>
</feature>